<dbReference type="OrthoDB" id="1923695at2759"/>
<evidence type="ECO:0000313" key="2">
    <source>
        <dbReference type="EMBL" id="KAJ4838648.1"/>
    </source>
</evidence>
<gene>
    <name evidence="2" type="ORF">Tsubulata_004241</name>
</gene>
<evidence type="ECO:0000256" key="1">
    <source>
        <dbReference type="SAM" id="MobiDB-lite"/>
    </source>
</evidence>
<evidence type="ECO:0000313" key="3">
    <source>
        <dbReference type="Proteomes" id="UP001141552"/>
    </source>
</evidence>
<dbReference type="InterPro" id="IPR035979">
    <property type="entry name" value="RBD_domain_sf"/>
</dbReference>
<sequence length="375" mass="40956">MLKLKAAVPRASSLLHFFTGERGVAPLPFKLITLERSYATRSFSSFQLNGIESPKQSAEFLSESDEEDEFSELGRPLRQGRRIPKLMTEKREHFQLQKAVNTRQASSSSPVPLDIKKTLMDALLKAEQAAAPQVKHKKKSDIFEPSPGNKTGSSLKSTSVTIVNVPSIIELPELKEAMSSFGNISNASMRPVPNGLDCCDIEFESVGSKSKALSVGRITVCNFNLSIRPLGPQTIVTIRIGNISPATAKSAIHSLCMSCGSFEGLARTKEDSVDALFSVESKSDRQGILRKLNNTTMDGSKWHANPLTTPSLPQPTADENAKLHSGLKVIGHLKDLERYNTALRVCAQDLENLHQSILHLEYNPVTASSNLSSTD</sequence>
<reference evidence="2" key="2">
    <citation type="journal article" date="2023" name="Plants (Basel)">
        <title>Annotation of the Turnera subulata (Passifloraceae) Draft Genome Reveals the S-Locus Evolved after the Divergence of Turneroideae from Passifloroideae in a Stepwise Manner.</title>
        <authorList>
            <person name="Henning P.M."/>
            <person name="Roalson E.H."/>
            <person name="Mir W."/>
            <person name="McCubbin A.G."/>
            <person name="Shore J.S."/>
        </authorList>
    </citation>
    <scope>NUCLEOTIDE SEQUENCE</scope>
    <source>
        <strain evidence="2">F60SS</strain>
    </source>
</reference>
<keyword evidence="3" id="KW-1185">Reference proteome</keyword>
<accession>A0A9Q0JEH0</accession>
<evidence type="ECO:0008006" key="4">
    <source>
        <dbReference type="Google" id="ProtNLM"/>
    </source>
</evidence>
<organism evidence="2 3">
    <name type="scientific">Turnera subulata</name>
    <dbReference type="NCBI Taxonomy" id="218843"/>
    <lineage>
        <taxon>Eukaryota</taxon>
        <taxon>Viridiplantae</taxon>
        <taxon>Streptophyta</taxon>
        <taxon>Embryophyta</taxon>
        <taxon>Tracheophyta</taxon>
        <taxon>Spermatophyta</taxon>
        <taxon>Magnoliopsida</taxon>
        <taxon>eudicotyledons</taxon>
        <taxon>Gunneridae</taxon>
        <taxon>Pentapetalae</taxon>
        <taxon>rosids</taxon>
        <taxon>fabids</taxon>
        <taxon>Malpighiales</taxon>
        <taxon>Passifloraceae</taxon>
        <taxon>Turnera</taxon>
    </lineage>
</organism>
<dbReference type="SUPFAM" id="SSF54928">
    <property type="entry name" value="RNA-binding domain, RBD"/>
    <property type="match status" value="1"/>
</dbReference>
<dbReference type="Proteomes" id="UP001141552">
    <property type="component" value="Unassembled WGS sequence"/>
</dbReference>
<feature type="region of interest" description="Disordered" evidence="1">
    <location>
        <begin position="135"/>
        <end position="155"/>
    </location>
</feature>
<name>A0A9Q0JEH0_9ROSI</name>
<comment type="caution">
    <text evidence="2">The sequence shown here is derived from an EMBL/GenBank/DDBJ whole genome shotgun (WGS) entry which is preliminary data.</text>
</comment>
<reference evidence="2" key="1">
    <citation type="submission" date="2022-02" db="EMBL/GenBank/DDBJ databases">
        <authorList>
            <person name="Henning P.M."/>
            <person name="McCubbin A.G."/>
            <person name="Shore J.S."/>
        </authorList>
    </citation>
    <scope>NUCLEOTIDE SEQUENCE</scope>
    <source>
        <strain evidence="2">F60SS</strain>
        <tissue evidence="2">Leaves</tissue>
    </source>
</reference>
<dbReference type="GO" id="GO:0003676">
    <property type="term" value="F:nucleic acid binding"/>
    <property type="evidence" value="ECO:0007669"/>
    <property type="project" value="InterPro"/>
</dbReference>
<protein>
    <recommendedName>
        <fullName evidence="4">RRM domain-containing protein</fullName>
    </recommendedName>
</protein>
<dbReference type="AlphaFoldDB" id="A0A9Q0JEH0"/>
<proteinExistence type="predicted"/>
<dbReference type="EMBL" id="JAKUCV010003503">
    <property type="protein sequence ID" value="KAJ4838648.1"/>
    <property type="molecule type" value="Genomic_DNA"/>
</dbReference>